<gene>
    <name evidence="7" type="ORF">BRAN1462_LOCUS33529</name>
</gene>
<dbReference type="AlphaFoldDB" id="A0A7S2KVC7"/>
<dbReference type="PANTHER" id="PTHR11706:SF33">
    <property type="entry name" value="NATURAL RESISTANCE-ASSOCIATED MACROPHAGE PROTEIN 2"/>
    <property type="match status" value="1"/>
</dbReference>
<sequence length="523" mass="57133">MSCAAGENADIAQGKASEAEVEVFEKPKAWAPSDNWWRDLLYFVGPGWMVCIAYVDPGNYQANINAGATTGYRLLWTIWWMSVISMYCQILCVRLSMYAQVTLSEAQAMNLPRWLRYLNWFIAEFSAVITDIPEVIGIGIALNVFFGWPYVAGVLLSLLTTLGFLALQRFGMQPLEAVICALVGVMGITIWVESALAGYDSSKYLAGWAYGFVETKSADLWAIIGIIGAVVMPHNLYLHSASCRTRTVQRTPEVVRRAVTFMSWEPALPIFVTFFISAATVVVAAQRIYGKPGADDAGLTDFYDYVTNVRGSRWLWGLSLLAAGQSSAITTTYAGQYVMDGFLKIRLPMWKRALLTRLVAIAPCVAVAVAMTGPALNQAVNIVNGSLAWLLPFALTPLVKFTTSPRFMGEYAAGPVETVCAWGLAFAVYAVNAVCLSCPGGGFFGDLLFGSGAAVQMGPAWVLLCAAMVGLQIFSLAWNAYIALMPIRNEMPALETQRDLETEFTVAREAQVAFVCRPEIRLA</sequence>
<dbReference type="PRINTS" id="PR00447">
    <property type="entry name" value="NATRESASSCMP"/>
</dbReference>
<dbReference type="InterPro" id="IPR001046">
    <property type="entry name" value="NRAMP_fam"/>
</dbReference>
<feature type="transmembrane region" description="Helical" evidence="6">
    <location>
        <begin position="379"/>
        <end position="399"/>
    </location>
</feature>
<proteinExistence type="predicted"/>
<evidence type="ECO:0000256" key="1">
    <source>
        <dbReference type="ARBA" id="ARBA00004141"/>
    </source>
</evidence>
<dbReference type="EMBL" id="HBGW01052810">
    <property type="protein sequence ID" value="CAD9587867.1"/>
    <property type="molecule type" value="Transcribed_RNA"/>
</dbReference>
<feature type="transmembrane region" description="Helical" evidence="6">
    <location>
        <begin position="460"/>
        <end position="484"/>
    </location>
</feature>
<name>A0A7S2KVC7_9DINO</name>
<dbReference type="NCBIfam" id="NF037982">
    <property type="entry name" value="Nramp_1"/>
    <property type="match status" value="1"/>
</dbReference>
<feature type="transmembrane region" description="Helical" evidence="6">
    <location>
        <begin position="179"/>
        <end position="199"/>
    </location>
</feature>
<dbReference type="GO" id="GO:0005886">
    <property type="term" value="C:plasma membrane"/>
    <property type="evidence" value="ECO:0007669"/>
    <property type="project" value="TreeGrafter"/>
</dbReference>
<feature type="transmembrane region" description="Helical" evidence="6">
    <location>
        <begin position="75"/>
        <end position="96"/>
    </location>
</feature>
<keyword evidence="4 6" id="KW-1133">Transmembrane helix</keyword>
<dbReference type="NCBIfam" id="TIGR01197">
    <property type="entry name" value="nramp"/>
    <property type="match status" value="1"/>
</dbReference>
<keyword evidence="3 6" id="KW-0812">Transmembrane</keyword>
<reference evidence="7" key="1">
    <citation type="submission" date="2021-01" db="EMBL/GenBank/DDBJ databases">
        <authorList>
            <person name="Corre E."/>
            <person name="Pelletier E."/>
            <person name="Niang G."/>
            <person name="Scheremetjew M."/>
            <person name="Finn R."/>
            <person name="Kale V."/>
            <person name="Holt S."/>
            <person name="Cochrane G."/>
            <person name="Meng A."/>
            <person name="Brown T."/>
            <person name="Cohen L."/>
        </authorList>
    </citation>
    <scope>NUCLEOTIDE SEQUENCE</scope>
    <source>
        <strain evidence="7">RCC3387</strain>
    </source>
</reference>
<dbReference type="Pfam" id="PF01566">
    <property type="entry name" value="Nramp"/>
    <property type="match status" value="1"/>
</dbReference>
<feature type="transmembrane region" description="Helical" evidence="6">
    <location>
        <begin position="419"/>
        <end position="444"/>
    </location>
</feature>
<evidence type="ECO:0000313" key="7">
    <source>
        <dbReference type="EMBL" id="CAD9587867.1"/>
    </source>
</evidence>
<dbReference type="PANTHER" id="PTHR11706">
    <property type="entry name" value="SOLUTE CARRIER PROTEIN FAMILY 11 MEMBER"/>
    <property type="match status" value="1"/>
</dbReference>
<feature type="transmembrane region" description="Helical" evidence="6">
    <location>
        <begin position="314"/>
        <end position="334"/>
    </location>
</feature>
<accession>A0A7S2KVC7</accession>
<comment type="subcellular location">
    <subcellularLocation>
        <location evidence="1">Membrane</location>
        <topology evidence="1">Multi-pass membrane protein</topology>
    </subcellularLocation>
</comment>
<feature type="transmembrane region" description="Helical" evidence="6">
    <location>
        <begin position="219"/>
        <end position="238"/>
    </location>
</feature>
<protein>
    <submittedName>
        <fullName evidence="7">Uncharacterized protein</fullName>
    </submittedName>
</protein>
<evidence type="ECO:0000256" key="4">
    <source>
        <dbReference type="ARBA" id="ARBA00022989"/>
    </source>
</evidence>
<keyword evidence="2" id="KW-0813">Transport</keyword>
<feature type="transmembrane region" description="Helical" evidence="6">
    <location>
        <begin position="148"/>
        <end position="167"/>
    </location>
</feature>
<feature type="transmembrane region" description="Helical" evidence="6">
    <location>
        <begin position="267"/>
        <end position="289"/>
    </location>
</feature>
<dbReference type="GO" id="GO:0034755">
    <property type="term" value="P:iron ion transmembrane transport"/>
    <property type="evidence" value="ECO:0007669"/>
    <property type="project" value="TreeGrafter"/>
</dbReference>
<evidence type="ECO:0000256" key="6">
    <source>
        <dbReference type="SAM" id="Phobius"/>
    </source>
</evidence>
<evidence type="ECO:0000256" key="5">
    <source>
        <dbReference type="ARBA" id="ARBA00023136"/>
    </source>
</evidence>
<feature type="transmembrane region" description="Helical" evidence="6">
    <location>
        <begin position="354"/>
        <end position="373"/>
    </location>
</feature>
<keyword evidence="5 6" id="KW-0472">Membrane</keyword>
<organism evidence="7">
    <name type="scientific">Zooxanthella nutricula</name>
    <dbReference type="NCBI Taxonomy" id="1333877"/>
    <lineage>
        <taxon>Eukaryota</taxon>
        <taxon>Sar</taxon>
        <taxon>Alveolata</taxon>
        <taxon>Dinophyceae</taxon>
        <taxon>Peridiniales</taxon>
        <taxon>Peridiniales incertae sedis</taxon>
        <taxon>Zooxanthella</taxon>
    </lineage>
</organism>
<feature type="transmembrane region" description="Helical" evidence="6">
    <location>
        <begin position="117"/>
        <end position="142"/>
    </location>
</feature>
<evidence type="ECO:0000256" key="3">
    <source>
        <dbReference type="ARBA" id="ARBA00022692"/>
    </source>
</evidence>
<dbReference type="GO" id="GO:0005384">
    <property type="term" value="F:manganese ion transmembrane transporter activity"/>
    <property type="evidence" value="ECO:0007669"/>
    <property type="project" value="TreeGrafter"/>
</dbReference>
<evidence type="ECO:0000256" key="2">
    <source>
        <dbReference type="ARBA" id="ARBA00022448"/>
    </source>
</evidence>
<dbReference type="GO" id="GO:0015086">
    <property type="term" value="F:cadmium ion transmembrane transporter activity"/>
    <property type="evidence" value="ECO:0007669"/>
    <property type="project" value="TreeGrafter"/>
</dbReference>